<sequence>MNPERADEESLREFACNGDIHQIQSLLTNKPNLNINSQHAMNGWTALHWAAKRNHSHVVQYLLENGANKDIQANDKSTPAHLCNNDVLRKVLESTTSDNNVLPCNTATVLPITPNYLRNPVFPYISSQSTSIPTVIETQTITLLCRVANDPLETDYVEFDFNKTPTTGSFERLSSLICHELEIDHIDKLRRLPCVRVRNDRDVERLKDNHMLEVIRIKKEEKTT</sequence>
<dbReference type="Proteomes" id="UP000663860">
    <property type="component" value="Unassembled WGS sequence"/>
</dbReference>
<dbReference type="Proteomes" id="UP000663868">
    <property type="component" value="Unassembled WGS sequence"/>
</dbReference>
<evidence type="ECO:0000313" key="3">
    <source>
        <dbReference type="EMBL" id="CAF4097693.1"/>
    </source>
</evidence>
<dbReference type="Gene3D" id="1.25.40.20">
    <property type="entry name" value="Ankyrin repeat-containing domain"/>
    <property type="match status" value="1"/>
</dbReference>
<evidence type="ECO:0000313" key="2">
    <source>
        <dbReference type="EMBL" id="CAF1468309.1"/>
    </source>
</evidence>
<proteinExistence type="predicted"/>
<dbReference type="PROSITE" id="PS50088">
    <property type="entry name" value="ANK_REPEAT"/>
    <property type="match status" value="1"/>
</dbReference>
<protein>
    <submittedName>
        <fullName evidence="2">Uncharacterized protein</fullName>
    </submittedName>
</protein>
<evidence type="ECO:0000256" key="1">
    <source>
        <dbReference type="PROSITE-ProRule" id="PRU00023"/>
    </source>
</evidence>
<gene>
    <name evidence="2" type="ORF">IZO911_LOCUS43317</name>
    <name evidence="3" type="ORF">KXQ929_LOCUS34341</name>
</gene>
<feature type="repeat" description="ANK" evidence="1">
    <location>
        <begin position="42"/>
        <end position="74"/>
    </location>
</feature>
<dbReference type="Pfam" id="PF12796">
    <property type="entry name" value="Ank_2"/>
    <property type="match status" value="1"/>
</dbReference>
<dbReference type="AlphaFoldDB" id="A0A815QXM0"/>
<dbReference type="SMART" id="SM00248">
    <property type="entry name" value="ANK"/>
    <property type="match status" value="2"/>
</dbReference>
<name>A0A815QXM0_9BILA</name>
<dbReference type="EMBL" id="CAJOBB010004648">
    <property type="protein sequence ID" value="CAF4097693.1"/>
    <property type="molecule type" value="Genomic_DNA"/>
</dbReference>
<dbReference type="PANTHER" id="PTHR24192">
    <property type="entry name" value="ANKYRIN REPEAT DOMAIN 40"/>
    <property type="match status" value="1"/>
</dbReference>
<dbReference type="SUPFAM" id="SSF48403">
    <property type="entry name" value="Ankyrin repeat"/>
    <property type="match status" value="1"/>
</dbReference>
<accession>A0A815QXM0</accession>
<reference evidence="2" key="1">
    <citation type="submission" date="2021-02" db="EMBL/GenBank/DDBJ databases">
        <authorList>
            <person name="Nowell W R."/>
        </authorList>
    </citation>
    <scope>NUCLEOTIDE SEQUENCE</scope>
</reference>
<evidence type="ECO:0000313" key="4">
    <source>
        <dbReference type="Proteomes" id="UP000663860"/>
    </source>
</evidence>
<keyword evidence="1" id="KW-0040">ANK repeat</keyword>
<dbReference type="InterPro" id="IPR039195">
    <property type="entry name" value="ANKRD40"/>
</dbReference>
<dbReference type="InterPro" id="IPR002110">
    <property type="entry name" value="Ankyrin_rpt"/>
</dbReference>
<organism evidence="2 4">
    <name type="scientific">Adineta steineri</name>
    <dbReference type="NCBI Taxonomy" id="433720"/>
    <lineage>
        <taxon>Eukaryota</taxon>
        <taxon>Metazoa</taxon>
        <taxon>Spiralia</taxon>
        <taxon>Gnathifera</taxon>
        <taxon>Rotifera</taxon>
        <taxon>Eurotatoria</taxon>
        <taxon>Bdelloidea</taxon>
        <taxon>Adinetida</taxon>
        <taxon>Adinetidae</taxon>
        <taxon>Adineta</taxon>
    </lineage>
</organism>
<dbReference type="PANTHER" id="PTHR24192:SF3">
    <property type="entry name" value="ANKYRIN REPEAT DOMAIN 40"/>
    <property type="match status" value="1"/>
</dbReference>
<dbReference type="InterPro" id="IPR036770">
    <property type="entry name" value="Ankyrin_rpt-contain_sf"/>
</dbReference>
<dbReference type="EMBL" id="CAJNOE010002110">
    <property type="protein sequence ID" value="CAF1468309.1"/>
    <property type="molecule type" value="Genomic_DNA"/>
</dbReference>
<dbReference type="PROSITE" id="PS50297">
    <property type="entry name" value="ANK_REP_REGION"/>
    <property type="match status" value="1"/>
</dbReference>
<comment type="caution">
    <text evidence="2">The sequence shown here is derived from an EMBL/GenBank/DDBJ whole genome shotgun (WGS) entry which is preliminary data.</text>
</comment>